<evidence type="ECO:0008006" key="10">
    <source>
        <dbReference type="Google" id="ProtNLM"/>
    </source>
</evidence>
<dbReference type="Pfam" id="PF03828">
    <property type="entry name" value="PAP_assoc"/>
    <property type="match status" value="1"/>
</dbReference>
<dbReference type="SUPFAM" id="SSF81631">
    <property type="entry name" value="PAP/OAS1 substrate-binding domain"/>
    <property type="match status" value="1"/>
</dbReference>
<dbReference type="PANTHER" id="PTHR12271:SF66">
    <property type="entry name" value="TERMINAL URIDYLYLTRANSFERASE TAILOR"/>
    <property type="match status" value="1"/>
</dbReference>
<dbReference type="GO" id="GO:0031123">
    <property type="term" value="P:RNA 3'-end processing"/>
    <property type="evidence" value="ECO:0007669"/>
    <property type="project" value="TreeGrafter"/>
</dbReference>
<dbReference type="Gene3D" id="1.10.1410.10">
    <property type="match status" value="1"/>
</dbReference>
<protein>
    <recommendedName>
        <fullName evidence="10">PAP-associated domain-containing protein</fullName>
    </recommendedName>
</protein>
<reference evidence="8" key="1">
    <citation type="submission" date="2023-03" db="EMBL/GenBank/DDBJ databases">
        <title>Chromosome-level genomes of two armyworms, Mythimna separata and Mythimna loreyi, provide insights into the biosynthesis and reception of sex pheromones.</title>
        <authorList>
            <person name="Zhao H."/>
        </authorList>
    </citation>
    <scope>NUCLEOTIDE SEQUENCE</scope>
    <source>
        <strain evidence="8">BeijingLab</strain>
        <tissue evidence="8">Pupa</tissue>
    </source>
</reference>
<dbReference type="Pfam" id="PF22600">
    <property type="entry name" value="MTPAP-like_central"/>
    <property type="match status" value="1"/>
</dbReference>
<dbReference type="InterPro" id="IPR054708">
    <property type="entry name" value="MTPAP-like_central"/>
</dbReference>
<feature type="domain" description="PAP-associated" evidence="6">
    <location>
        <begin position="253"/>
        <end position="291"/>
    </location>
</feature>
<keyword evidence="4" id="KW-0479">Metal-binding</keyword>
<dbReference type="PANTHER" id="PTHR12271">
    <property type="entry name" value="POLY A POLYMERASE CID PAP -RELATED"/>
    <property type="match status" value="1"/>
</dbReference>
<evidence type="ECO:0000313" key="8">
    <source>
        <dbReference type="EMBL" id="KAJ8720444.1"/>
    </source>
</evidence>
<dbReference type="EMBL" id="JARGEI010000014">
    <property type="protein sequence ID" value="KAJ8720444.1"/>
    <property type="molecule type" value="Genomic_DNA"/>
</dbReference>
<keyword evidence="3" id="KW-0808">Transferase</keyword>
<dbReference type="SUPFAM" id="SSF81301">
    <property type="entry name" value="Nucleotidyltransferase"/>
    <property type="match status" value="1"/>
</dbReference>
<feature type="domain" description="Poly(A) RNA polymerase mitochondrial-like central palm" evidence="7">
    <location>
        <begin position="33"/>
        <end position="169"/>
    </location>
</feature>
<evidence type="ECO:0000256" key="3">
    <source>
        <dbReference type="ARBA" id="ARBA00022679"/>
    </source>
</evidence>
<dbReference type="Gene3D" id="3.30.460.10">
    <property type="entry name" value="Beta Polymerase, domain 2"/>
    <property type="match status" value="1"/>
</dbReference>
<comment type="cofactor">
    <cofactor evidence="2">
        <name>Mg(2+)</name>
        <dbReference type="ChEBI" id="CHEBI:18420"/>
    </cofactor>
</comment>
<sequence length="376" mass="42925">MSPQNIYFPLVCGVAVLVLCGSGVLSLAGDFDSQLQKILQEQTLSPQDPVITQVLDDVRATLDQRWQGYDLILCGSLAVGLGTLASDIDLVVKLPNFNSSAGSYVLEEIKTLFTKQPELYSTLAYGRTNVSSLSTFFTFNHIPTARKTEIEFNKIGDLAIENNKIIKYYFDLDKRYKYLCIFLKYWSKIHEVTGHKRGDLPGYALYLMIIFYLQQKDMAPPAYVLQANSTPYFNDGWNLGFDELPYKTTNTENLHQLLGGFFKYYSEFNFEENFVSPFAGRPIPKNAFTDINNFPKEYTLYNNTLNRTMKLAVKNDLDAEVSVQDVFMHDLNDADPISHEQAMDFKHLIKSMATMFDELPSDQVLKAILDTEKYKY</sequence>
<dbReference type="AlphaFoldDB" id="A0AAD7YMW7"/>
<evidence type="ECO:0000256" key="5">
    <source>
        <dbReference type="ARBA" id="ARBA00022842"/>
    </source>
</evidence>
<dbReference type="InterPro" id="IPR002058">
    <property type="entry name" value="PAP_assoc"/>
</dbReference>
<evidence type="ECO:0000256" key="2">
    <source>
        <dbReference type="ARBA" id="ARBA00001946"/>
    </source>
</evidence>
<evidence type="ECO:0000313" key="9">
    <source>
        <dbReference type="Proteomes" id="UP001231518"/>
    </source>
</evidence>
<dbReference type="GO" id="GO:0050265">
    <property type="term" value="F:RNA uridylyltransferase activity"/>
    <property type="evidence" value="ECO:0007669"/>
    <property type="project" value="TreeGrafter"/>
</dbReference>
<gene>
    <name evidence="8" type="ORF">PYW07_012487</name>
</gene>
<keyword evidence="5" id="KW-0460">Magnesium</keyword>
<proteinExistence type="predicted"/>
<dbReference type="InterPro" id="IPR043519">
    <property type="entry name" value="NT_sf"/>
</dbReference>
<dbReference type="GO" id="GO:1990817">
    <property type="term" value="F:poly(A) RNA polymerase activity"/>
    <property type="evidence" value="ECO:0007669"/>
    <property type="project" value="UniProtKB-ARBA"/>
</dbReference>
<evidence type="ECO:0000256" key="4">
    <source>
        <dbReference type="ARBA" id="ARBA00022723"/>
    </source>
</evidence>
<dbReference type="GO" id="GO:0046872">
    <property type="term" value="F:metal ion binding"/>
    <property type="evidence" value="ECO:0007669"/>
    <property type="project" value="UniProtKB-KW"/>
</dbReference>
<organism evidence="8 9">
    <name type="scientific">Mythimna separata</name>
    <name type="common">Oriental armyworm</name>
    <name type="synonym">Pseudaletia separata</name>
    <dbReference type="NCBI Taxonomy" id="271217"/>
    <lineage>
        <taxon>Eukaryota</taxon>
        <taxon>Metazoa</taxon>
        <taxon>Ecdysozoa</taxon>
        <taxon>Arthropoda</taxon>
        <taxon>Hexapoda</taxon>
        <taxon>Insecta</taxon>
        <taxon>Pterygota</taxon>
        <taxon>Neoptera</taxon>
        <taxon>Endopterygota</taxon>
        <taxon>Lepidoptera</taxon>
        <taxon>Glossata</taxon>
        <taxon>Ditrysia</taxon>
        <taxon>Noctuoidea</taxon>
        <taxon>Noctuidae</taxon>
        <taxon>Noctuinae</taxon>
        <taxon>Hadenini</taxon>
        <taxon>Mythimna</taxon>
    </lineage>
</organism>
<evidence type="ECO:0000259" key="6">
    <source>
        <dbReference type="Pfam" id="PF03828"/>
    </source>
</evidence>
<comment type="cofactor">
    <cofactor evidence="1">
        <name>Mn(2+)</name>
        <dbReference type="ChEBI" id="CHEBI:29035"/>
    </cofactor>
</comment>
<comment type="caution">
    <text evidence="8">The sequence shown here is derived from an EMBL/GenBank/DDBJ whole genome shotgun (WGS) entry which is preliminary data.</text>
</comment>
<evidence type="ECO:0000256" key="1">
    <source>
        <dbReference type="ARBA" id="ARBA00001936"/>
    </source>
</evidence>
<evidence type="ECO:0000259" key="7">
    <source>
        <dbReference type="Pfam" id="PF22600"/>
    </source>
</evidence>
<name>A0AAD7YMW7_MYTSE</name>
<dbReference type="Proteomes" id="UP001231518">
    <property type="component" value="Chromosome 3"/>
</dbReference>
<accession>A0AAD7YMW7</accession>
<keyword evidence="9" id="KW-1185">Reference proteome</keyword>